<comment type="similarity">
    <text evidence="1">Belongs to the NtaA/SnaA/DszA monooxygenase family.</text>
</comment>
<dbReference type="InterPro" id="IPR051260">
    <property type="entry name" value="Diverse_substr_monoxygenases"/>
</dbReference>
<dbReference type="InterPro" id="IPR011251">
    <property type="entry name" value="Luciferase-like_dom"/>
</dbReference>
<dbReference type="Pfam" id="PF00296">
    <property type="entry name" value="Bac_luciferase"/>
    <property type="match status" value="1"/>
</dbReference>
<evidence type="ECO:0000256" key="1">
    <source>
        <dbReference type="ARBA" id="ARBA00033748"/>
    </source>
</evidence>
<protein>
    <submittedName>
        <fullName evidence="3">Putative monooxygenase, DszA family</fullName>
    </submittedName>
</protein>
<feature type="domain" description="Luciferase-like" evidence="2">
    <location>
        <begin position="36"/>
        <end position="399"/>
    </location>
</feature>
<dbReference type="PANTHER" id="PTHR30011:SF30">
    <property type="entry name" value="XENOBIOTIC COMPOUND MONOOXYGENASE, DSZA FAMILY (AFU_ORTHOLOGUE AFUA_6G01920)"/>
    <property type="match status" value="1"/>
</dbReference>
<gene>
    <name evidence="3" type="ORF">EJ03DRAFT_374258</name>
</gene>
<proteinExistence type="inferred from homology"/>
<dbReference type="GO" id="GO:0016705">
    <property type="term" value="F:oxidoreductase activity, acting on paired donors, with incorporation or reduction of molecular oxygen"/>
    <property type="evidence" value="ECO:0007669"/>
    <property type="project" value="InterPro"/>
</dbReference>
<reference evidence="3" key="1">
    <citation type="journal article" date="2020" name="Stud. Mycol.">
        <title>101 Dothideomycetes genomes: a test case for predicting lifestyles and emergence of pathogens.</title>
        <authorList>
            <person name="Haridas S."/>
            <person name="Albert R."/>
            <person name="Binder M."/>
            <person name="Bloem J."/>
            <person name="Labutti K."/>
            <person name="Salamov A."/>
            <person name="Andreopoulos B."/>
            <person name="Baker S."/>
            <person name="Barry K."/>
            <person name="Bills G."/>
            <person name="Bluhm B."/>
            <person name="Cannon C."/>
            <person name="Castanera R."/>
            <person name="Culley D."/>
            <person name="Daum C."/>
            <person name="Ezra D."/>
            <person name="Gonzalez J."/>
            <person name="Henrissat B."/>
            <person name="Kuo A."/>
            <person name="Liang C."/>
            <person name="Lipzen A."/>
            <person name="Lutzoni F."/>
            <person name="Magnuson J."/>
            <person name="Mondo S."/>
            <person name="Nolan M."/>
            <person name="Ohm R."/>
            <person name="Pangilinan J."/>
            <person name="Park H.-J."/>
            <person name="Ramirez L."/>
            <person name="Alfaro M."/>
            <person name="Sun H."/>
            <person name="Tritt A."/>
            <person name="Yoshinaga Y."/>
            <person name="Zwiers L.-H."/>
            <person name="Turgeon B."/>
            <person name="Goodwin S."/>
            <person name="Spatafora J."/>
            <person name="Crous P."/>
            <person name="Grigoriev I."/>
        </authorList>
    </citation>
    <scope>NUCLEOTIDE SEQUENCE</scope>
    <source>
        <strain evidence="3">CBS 116005</strain>
    </source>
</reference>
<dbReference type="NCBIfam" id="TIGR03860">
    <property type="entry name" value="FMN_nitrolo"/>
    <property type="match status" value="1"/>
</dbReference>
<dbReference type="PANTHER" id="PTHR30011">
    <property type="entry name" value="ALKANESULFONATE MONOOXYGENASE-RELATED"/>
    <property type="match status" value="1"/>
</dbReference>
<evidence type="ECO:0000313" key="4">
    <source>
        <dbReference type="Proteomes" id="UP000799436"/>
    </source>
</evidence>
<dbReference type="InterPro" id="IPR016215">
    <property type="entry name" value="NTA_MOA"/>
</dbReference>
<dbReference type="PIRSF" id="PIRSF000337">
    <property type="entry name" value="NTA_MOA"/>
    <property type="match status" value="1"/>
</dbReference>
<name>A0A6G1LAY5_9PEZI</name>
<organism evidence="3 4">
    <name type="scientific">Teratosphaeria nubilosa</name>
    <dbReference type="NCBI Taxonomy" id="161662"/>
    <lineage>
        <taxon>Eukaryota</taxon>
        <taxon>Fungi</taxon>
        <taxon>Dikarya</taxon>
        <taxon>Ascomycota</taxon>
        <taxon>Pezizomycotina</taxon>
        <taxon>Dothideomycetes</taxon>
        <taxon>Dothideomycetidae</taxon>
        <taxon>Mycosphaerellales</taxon>
        <taxon>Teratosphaeriaceae</taxon>
        <taxon>Teratosphaeria</taxon>
    </lineage>
</organism>
<dbReference type="EMBL" id="ML995831">
    <property type="protein sequence ID" value="KAF2769752.1"/>
    <property type="molecule type" value="Genomic_DNA"/>
</dbReference>
<dbReference type="Proteomes" id="UP000799436">
    <property type="component" value="Unassembled WGS sequence"/>
</dbReference>
<dbReference type="Gene3D" id="3.20.20.30">
    <property type="entry name" value="Luciferase-like domain"/>
    <property type="match status" value="1"/>
</dbReference>
<dbReference type="OrthoDB" id="5561043at2759"/>
<dbReference type="GO" id="GO:0004497">
    <property type="term" value="F:monooxygenase activity"/>
    <property type="evidence" value="ECO:0007669"/>
    <property type="project" value="UniProtKB-KW"/>
</dbReference>
<dbReference type="AlphaFoldDB" id="A0A6G1LAY5"/>
<keyword evidence="3" id="KW-0503">Monooxygenase</keyword>
<evidence type="ECO:0000259" key="2">
    <source>
        <dbReference type="Pfam" id="PF00296"/>
    </source>
</evidence>
<keyword evidence="4" id="KW-1185">Reference proteome</keyword>
<sequence length="475" mass="52734">MDKKSSALPAKKRILLNFFDYACTGSHMSPGQWRDSADQGNTKDRLPYWINLAKLAERGKISFIFFADSYGEQEVFGGSSDPQLKAGNQIASMDPMVLIPAMAAVTKTVGFGVSGSTSYLNPYILSRTLSSLDHLSGGRVAWNIVTSWAKSAALALGYDDVVPHDERYVIADEYMDVCYKLWESSWADDSVLWDRERRIAFDPAKVKTVQHRGKYFKMVTRYQTHPSPQRTPVLFQAGTSKPGRAFASKHAEAVYIGGLFPSQSAASVKQIREEAAARGRDPKSLKFFVGISPILGRTPEEAQAKYERARENSDPIGGLAQFAAYTGIDLSKYPLDEVFELQGAPGEDAVHSFLHNFNHAAGTIEPWTPRRLGETMALGGFHPAPVGTPEMVADVFEQWIDEADVDGFNISYTITPGSFEDIVDLLRPELVRRGLMWEDYPVPGGTLRENLEGVEGRRRVRADHYASRFKYPLGS</sequence>
<dbReference type="SUPFAM" id="SSF51679">
    <property type="entry name" value="Bacterial luciferase-like"/>
    <property type="match status" value="1"/>
</dbReference>
<dbReference type="InterPro" id="IPR036661">
    <property type="entry name" value="Luciferase-like_sf"/>
</dbReference>
<keyword evidence="3" id="KW-0560">Oxidoreductase</keyword>
<evidence type="ECO:0000313" key="3">
    <source>
        <dbReference type="EMBL" id="KAF2769752.1"/>
    </source>
</evidence>
<accession>A0A6G1LAY5</accession>